<dbReference type="STRING" id="378806.STAUR_0583"/>
<reference evidence="2 3" key="1">
    <citation type="journal article" date="2011" name="Mol. Biol. Evol.">
        <title>Comparative genomic analysis of fruiting body formation in Myxococcales.</title>
        <authorList>
            <person name="Huntley S."/>
            <person name="Hamann N."/>
            <person name="Wegener-Feldbrugge S."/>
            <person name="Treuner-Lange A."/>
            <person name="Kube M."/>
            <person name="Reinhardt R."/>
            <person name="Klages S."/>
            <person name="Muller R."/>
            <person name="Ronning C.M."/>
            <person name="Nierman W.C."/>
            <person name="Sogaard-Andersen L."/>
        </authorList>
    </citation>
    <scope>NUCLEOTIDE SEQUENCE [LARGE SCALE GENOMIC DNA]</scope>
    <source>
        <strain evidence="2 3">DW4/3-1</strain>
    </source>
</reference>
<organism evidence="2 3">
    <name type="scientific">Stigmatella aurantiaca (strain DW4/3-1)</name>
    <dbReference type="NCBI Taxonomy" id="378806"/>
    <lineage>
        <taxon>Bacteria</taxon>
        <taxon>Pseudomonadati</taxon>
        <taxon>Myxococcota</taxon>
        <taxon>Myxococcia</taxon>
        <taxon>Myxococcales</taxon>
        <taxon>Cystobacterineae</taxon>
        <taxon>Archangiaceae</taxon>
        <taxon>Stigmatella</taxon>
    </lineage>
</organism>
<dbReference type="KEGG" id="sur:STAUR_0583"/>
<keyword evidence="3" id="KW-1185">Reference proteome</keyword>
<dbReference type="CDD" id="cd02947">
    <property type="entry name" value="TRX_family"/>
    <property type="match status" value="1"/>
</dbReference>
<evidence type="ECO:0000313" key="3">
    <source>
        <dbReference type="Proteomes" id="UP000001351"/>
    </source>
</evidence>
<dbReference type="Pfam" id="PF00085">
    <property type="entry name" value="Thioredoxin"/>
    <property type="match status" value="1"/>
</dbReference>
<proteinExistence type="predicted"/>
<evidence type="ECO:0000259" key="1">
    <source>
        <dbReference type="PROSITE" id="PS51352"/>
    </source>
</evidence>
<dbReference type="InterPro" id="IPR013766">
    <property type="entry name" value="Thioredoxin_domain"/>
</dbReference>
<dbReference type="InterPro" id="IPR036249">
    <property type="entry name" value="Thioredoxin-like_sf"/>
</dbReference>
<protein>
    <submittedName>
        <fullName evidence="2">Thioredoxin</fullName>
        <ecNumber evidence="2">1.8.1.8</ecNumber>
    </submittedName>
</protein>
<dbReference type="GO" id="GO:0045454">
    <property type="term" value="P:cell redox homeostasis"/>
    <property type="evidence" value="ECO:0007669"/>
    <property type="project" value="TreeGrafter"/>
</dbReference>
<dbReference type="SUPFAM" id="SSF52833">
    <property type="entry name" value="Thioredoxin-like"/>
    <property type="match status" value="1"/>
</dbReference>
<name>E3FUU9_STIAD</name>
<accession>E3FUU9</accession>
<dbReference type="Proteomes" id="UP000001351">
    <property type="component" value="Chromosome"/>
</dbReference>
<dbReference type="GO" id="GO:0047134">
    <property type="term" value="F:protein-disulfide reductase [NAD(P)H] activity"/>
    <property type="evidence" value="ECO:0007669"/>
    <property type="project" value="UniProtKB-EC"/>
</dbReference>
<sequence length="155" mass="16307">MRRGGDRMYRCPACGALNRISPPLPSGTPLCGRCRGTLDLSGKPQAVDGEALSRAVVSSPIPVLLDLWAPWCGPCRAAAPLLDALGRSSAGKLLVLKLNTEEHPEAASSLGVRGIPCFVLYANGREVARRSGLMPAAEMNRWLTESLGGGAGMRL</sequence>
<dbReference type="PRINTS" id="PR00421">
    <property type="entry name" value="THIOREDOXIN"/>
</dbReference>
<dbReference type="HOGENOM" id="CLU_090389_10_0_7"/>
<keyword evidence="2" id="KW-0560">Oxidoreductase</keyword>
<dbReference type="EMBL" id="CP002271">
    <property type="protein sequence ID" value="ADO68387.1"/>
    <property type="molecule type" value="Genomic_DNA"/>
</dbReference>
<dbReference type="EC" id="1.8.1.8" evidence="2"/>
<feature type="domain" description="Thioredoxin" evidence="1">
    <location>
        <begin position="29"/>
        <end position="148"/>
    </location>
</feature>
<dbReference type="PANTHER" id="PTHR45663:SF11">
    <property type="entry name" value="GEO12009P1"/>
    <property type="match status" value="1"/>
</dbReference>
<dbReference type="Gene3D" id="3.40.30.10">
    <property type="entry name" value="Glutaredoxin"/>
    <property type="match status" value="1"/>
</dbReference>
<dbReference type="AlphaFoldDB" id="E3FUU9"/>
<dbReference type="eggNOG" id="COG3118">
    <property type="taxonomic scope" value="Bacteria"/>
</dbReference>
<dbReference type="GO" id="GO:0005829">
    <property type="term" value="C:cytosol"/>
    <property type="evidence" value="ECO:0007669"/>
    <property type="project" value="TreeGrafter"/>
</dbReference>
<dbReference type="PANTHER" id="PTHR45663">
    <property type="entry name" value="GEO12009P1"/>
    <property type="match status" value="1"/>
</dbReference>
<evidence type="ECO:0000313" key="2">
    <source>
        <dbReference type="EMBL" id="ADO68387.1"/>
    </source>
</evidence>
<gene>
    <name evidence="2" type="ordered locus">STAUR_0583</name>
</gene>
<dbReference type="PROSITE" id="PS51352">
    <property type="entry name" value="THIOREDOXIN_2"/>
    <property type="match status" value="1"/>
</dbReference>
<dbReference type="Gene3D" id="2.30.30.380">
    <property type="entry name" value="Zn-finger domain of Sec23/24"/>
    <property type="match status" value="1"/>
</dbReference>